<dbReference type="OrthoDB" id="7222937at2"/>
<dbReference type="Proteomes" id="UP000076577">
    <property type="component" value="Unassembled WGS sequence"/>
</dbReference>
<dbReference type="Pfam" id="PF20172">
    <property type="entry name" value="DUF6538"/>
    <property type="match status" value="1"/>
</dbReference>
<dbReference type="InterPro" id="IPR002104">
    <property type="entry name" value="Integrase_catalytic"/>
</dbReference>
<evidence type="ECO:0000313" key="5">
    <source>
        <dbReference type="Proteomes" id="UP000076577"/>
    </source>
</evidence>
<dbReference type="PANTHER" id="PTHR30349">
    <property type="entry name" value="PHAGE INTEGRASE-RELATED"/>
    <property type="match status" value="1"/>
</dbReference>
<dbReference type="GO" id="GO:0006310">
    <property type="term" value="P:DNA recombination"/>
    <property type="evidence" value="ECO:0007669"/>
    <property type="project" value="UniProtKB-KW"/>
</dbReference>
<dbReference type="GO" id="GO:0003677">
    <property type="term" value="F:DNA binding"/>
    <property type="evidence" value="ECO:0007669"/>
    <property type="project" value="InterPro"/>
</dbReference>
<dbReference type="InterPro" id="IPR013762">
    <property type="entry name" value="Integrase-like_cat_sf"/>
</dbReference>
<dbReference type="Pfam" id="PF00589">
    <property type="entry name" value="Phage_integrase"/>
    <property type="match status" value="1"/>
</dbReference>
<keyword evidence="2" id="KW-0233">DNA recombination</keyword>
<dbReference type="GO" id="GO:0015074">
    <property type="term" value="P:DNA integration"/>
    <property type="evidence" value="ECO:0007669"/>
    <property type="project" value="UniProtKB-KW"/>
</dbReference>
<gene>
    <name evidence="4" type="ORF">PsAD2_00429</name>
</gene>
<dbReference type="PATRIC" id="fig|989403.3.peg.454"/>
<dbReference type="EMBL" id="LMCB01000004">
    <property type="protein sequence ID" value="KZL21145.1"/>
    <property type="molecule type" value="Genomic_DNA"/>
</dbReference>
<dbReference type="Gene3D" id="1.10.443.10">
    <property type="entry name" value="Intergrase catalytic core"/>
    <property type="match status" value="1"/>
</dbReference>
<dbReference type="InterPro" id="IPR050090">
    <property type="entry name" value="Tyrosine_recombinase_XerCD"/>
</dbReference>
<organism evidence="4 5">
    <name type="scientific">Pseudovibrio axinellae</name>
    <dbReference type="NCBI Taxonomy" id="989403"/>
    <lineage>
        <taxon>Bacteria</taxon>
        <taxon>Pseudomonadati</taxon>
        <taxon>Pseudomonadota</taxon>
        <taxon>Alphaproteobacteria</taxon>
        <taxon>Hyphomicrobiales</taxon>
        <taxon>Stappiaceae</taxon>
        <taxon>Pseudovibrio</taxon>
    </lineage>
</organism>
<feature type="domain" description="Tyr recombinase" evidence="3">
    <location>
        <begin position="253"/>
        <end position="445"/>
    </location>
</feature>
<evidence type="ECO:0000256" key="1">
    <source>
        <dbReference type="ARBA" id="ARBA00022908"/>
    </source>
</evidence>
<dbReference type="SUPFAM" id="SSF56349">
    <property type="entry name" value="DNA breaking-rejoining enzymes"/>
    <property type="match status" value="1"/>
</dbReference>
<accession>A0A166AI63</accession>
<dbReference type="InterPro" id="IPR046668">
    <property type="entry name" value="DUF6538"/>
</dbReference>
<dbReference type="RefSeq" id="WP_068001508.1">
    <property type="nucleotide sequence ID" value="NZ_FOFM01000005.1"/>
</dbReference>
<proteinExistence type="predicted"/>
<evidence type="ECO:0000313" key="4">
    <source>
        <dbReference type="EMBL" id="KZL21145.1"/>
    </source>
</evidence>
<keyword evidence="1" id="KW-0229">DNA integration</keyword>
<reference evidence="4 5" key="1">
    <citation type="journal article" date="2016" name="Front. Microbiol.">
        <title>Comparative Genomic Analysis Reveals a Diverse Repertoire of Genes Involved in Prokaryote-Eukaryote Interactions within the Pseudovibrio Genus.</title>
        <authorList>
            <person name="Romano S."/>
            <person name="Fernandez-Guerra A."/>
            <person name="Reen F.J."/>
            <person name="Glockner F.O."/>
            <person name="Crowley S.P."/>
            <person name="O'Sullivan O."/>
            <person name="Cotter P.D."/>
            <person name="Adams C."/>
            <person name="Dobson A.D."/>
            <person name="O'Gara F."/>
        </authorList>
    </citation>
    <scope>NUCLEOTIDE SEQUENCE [LARGE SCALE GENOMIC DNA]</scope>
    <source>
        <strain evidence="4 5">Ad2</strain>
    </source>
</reference>
<name>A0A166AI63_9HYPH</name>
<comment type="caution">
    <text evidence="4">The sequence shown here is derived from an EMBL/GenBank/DDBJ whole genome shotgun (WGS) entry which is preliminary data.</text>
</comment>
<dbReference type="InterPro" id="IPR011010">
    <property type="entry name" value="DNA_brk_join_enz"/>
</dbReference>
<evidence type="ECO:0000259" key="3">
    <source>
        <dbReference type="PROSITE" id="PS51898"/>
    </source>
</evidence>
<dbReference type="PANTHER" id="PTHR30349:SF64">
    <property type="entry name" value="PROPHAGE INTEGRASE INTD-RELATED"/>
    <property type="match status" value="1"/>
</dbReference>
<evidence type="ECO:0000256" key="2">
    <source>
        <dbReference type="ARBA" id="ARBA00023172"/>
    </source>
</evidence>
<protein>
    <submittedName>
        <fullName evidence="4">Phage integrase family protein</fullName>
    </submittedName>
</protein>
<dbReference type="AlphaFoldDB" id="A0A166AI63"/>
<sequence length="461" mass="51684">MQGSDKYLKLRGSRWYYIRRVPKKVAHLDQRGKIELSLETSSLEEACARRDALAEADRLYWLSLQGGGEAVLDVADANYKAAQHRALALGFVFKPAFELEAAPVVDVVARALALVGRPEAGLQSDAQALLGTAKRPSVTVSRAMDVYLAEIAPDEQKGMSAAQKKSFEKVKNRAVSNFIKIVGDKDLEEVTREDALQFFNWWQDRVTGKGGEKPLSGNSANRDVGNMRKLYSAYFERVGEEERENPFRNLNFRSPKALRQDVPPFPASWIQQKILEPGALASLNRDAALIVLACIETGCRPSELCNISARQIHLDAKVPYISIKFKPDRAIKTESSVRDIPLIGVSYEAMRRAPEGFPRYVDKENNFSATAMKAFRRAGLLPSENHRIYSLRHAFETRMKEAKLDYELRCLLMGHAIDRPEYGDGGSMAYRAGELRKIQLGFSMELFERIKANSASSCRSD</sequence>
<dbReference type="PROSITE" id="PS51898">
    <property type="entry name" value="TYR_RECOMBINASE"/>
    <property type="match status" value="1"/>
</dbReference>
<keyword evidence="5" id="KW-1185">Reference proteome</keyword>
<dbReference type="STRING" id="989403.SAMN05421798_10533"/>